<keyword evidence="2" id="KW-0812">Transmembrane</keyword>
<evidence type="ECO:0000313" key="4">
    <source>
        <dbReference type="Proteomes" id="UP000193218"/>
    </source>
</evidence>
<evidence type="ECO:0000313" key="3">
    <source>
        <dbReference type="EMBL" id="ORX36364.1"/>
    </source>
</evidence>
<keyword evidence="2" id="KW-0472">Membrane</keyword>
<name>A0A1Y1UFS6_9TREE</name>
<keyword evidence="4" id="KW-1185">Reference proteome</keyword>
<organism evidence="3 4">
    <name type="scientific">Kockovaella imperatae</name>
    <dbReference type="NCBI Taxonomy" id="4999"/>
    <lineage>
        <taxon>Eukaryota</taxon>
        <taxon>Fungi</taxon>
        <taxon>Dikarya</taxon>
        <taxon>Basidiomycota</taxon>
        <taxon>Agaricomycotina</taxon>
        <taxon>Tremellomycetes</taxon>
        <taxon>Tremellales</taxon>
        <taxon>Cuniculitremaceae</taxon>
        <taxon>Kockovaella</taxon>
    </lineage>
</organism>
<feature type="compositionally biased region" description="Polar residues" evidence="1">
    <location>
        <begin position="216"/>
        <end position="227"/>
    </location>
</feature>
<dbReference type="RefSeq" id="XP_021870465.1">
    <property type="nucleotide sequence ID" value="XM_022016123.1"/>
</dbReference>
<dbReference type="Proteomes" id="UP000193218">
    <property type="component" value="Unassembled WGS sequence"/>
</dbReference>
<protein>
    <submittedName>
        <fullName evidence="3">Uncharacterized protein</fullName>
    </submittedName>
</protein>
<dbReference type="EMBL" id="NBSH01000008">
    <property type="protein sequence ID" value="ORX36364.1"/>
    <property type="molecule type" value="Genomic_DNA"/>
</dbReference>
<evidence type="ECO:0000256" key="2">
    <source>
        <dbReference type="SAM" id="Phobius"/>
    </source>
</evidence>
<dbReference type="OrthoDB" id="3246235at2759"/>
<dbReference type="InParanoid" id="A0A1Y1UFS6"/>
<feature type="compositionally biased region" description="Basic and acidic residues" evidence="1">
    <location>
        <begin position="182"/>
        <end position="191"/>
    </location>
</feature>
<keyword evidence="2" id="KW-1133">Transmembrane helix</keyword>
<dbReference type="GeneID" id="33557932"/>
<gene>
    <name evidence="3" type="ORF">BD324DRAFT_628534</name>
</gene>
<sequence length="307" mass="32240">MPSCRITNHTAQPLNICLKQVTALHFENTVQPGQTIKFRPGKVWFTLEALVDDGTKKSRYSVLKSAATIAILSVAVGAVAATAGAALLPEAAALEAIAAASVAGSYLAKGMTVTKAALVSNSGTIAKISSTMLPKAIDKLTAEIGGLSALQREVLTIISSPSISSDVRHRATSLLKQLHGAYAKDKAEKRPGGASNNPNPIMDPTSKQMPAEAAPQSVTEGTGSGISSADPATDLGPLDEKEGAALEAELDAGKLDDRVEHTPIRTGEVLRVHGVYMNVKREFDIRVGAEGKLELWDAKANKRWGEK</sequence>
<accession>A0A1Y1UFS6</accession>
<dbReference type="AlphaFoldDB" id="A0A1Y1UFS6"/>
<proteinExistence type="predicted"/>
<feature type="transmembrane region" description="Helical" evidence="2">
    <location>
        <begin position="66"/>
        <end position="88"/>
    </location>
</feature>
<reference evidence="3 4" key="1">
    <citation type="submission" date="2017-03" db="EMBL/GenBank/DDBJ databases">
        <title>Widespread Adenine N6-methylation of Active Genes in Fungi.</title>
        <authorList>
            <consortium name="DOE Joint Genome Institute"/>
            <person name="Mondo S.J."/>
            <person name="Dannebaum R.O."/>
            <person name="Kuo R.C."/>
            <person name="Louie K.B."/>
            <person name="Bewick A.J."/>
            <person name="Labutti K."/>
            <person name="Haridas S."/>
            <person name="Kuo A."/>
            <person name="Salamov A."/>
            <person name="Ahrendt S.R."/>
            <person name="Lau R."/>
            <person name="Bowen B.P."/>
            <person name="Lipzen A."/>
            <person name="Sullivan W."/>
            <person name="Andreopoulos W.B."/>
            <person name="Clum A."/>
            <person name="Lindquist E."/>
            <person name="Daum C."/>
            <person name="Northen T.R."/>
            <person name="Ramamoorthy G."/>
            <person name="Schmitz R.J."/>
            <person name="Gryganskyi A."/>
            <person name="Culley D."/>
            <person name="Magnuson J."/>
            <person name="James T.Y."/>
            <person name="O'Malley M.A."/>
            <person name="Stajich J.E."/>
            <person name="Spatafora J.W."/>
            <person name="Visel A."/>
            <person name="Grigoriev I.V."/>
        </authorList>
    </citation>
    <scope>NUCLEOTIDE SEQUENCE [LARGE SCALE GENOMIC DNA]</scope>
    <source>
        <strain evidence="3 4">NRRL Y-17943</strain>
    </source>
</reference>
<evidence type="ECO:0000256" key="1">
    <source>
        <dbReference type="SAM" id="MobiDB-lite"/>
    </source>
</evidence>
<comment type="caution">
    <text evidence="3">The sequence shown here is derived from an EMBL/GenBank/DDBJ whole genome shotgun (WGS) entry which is preliminary data.</text>
</comment>
<feature type="region of interest" description="Disordered" evidence="1">
    <location>
        <begin position="181"/>
        <end position="238"/>
    </location>
</feature>